<dbReference type="EMBL" id="FRAH01000064">
    <property type="protein sequence ID" value="SHL06976.1"/>
    <property type="molecule type" value="Genomic_DNA"/>
</dbReference>
<keyword evidence="2" id="KW-0472">Membrane</keyword>
<name>A0A1M6XM47_9FIRM</name>
<protein>
    <submittedName>
        <fullName evidence="3">Uncharacterized protein</fullName>
    </submittedName>
</protein>
<reference evidence="3 4" key="1">
    <citation type="submission" date="2016-11" db="EMBL/GenBank/DDBJ databases">
        <authorList>
            <person name="Jaros S."/>
            <person name="Januszkiewicz K."/>
            <person name="Wedrychowicz H."/>
        </authorList>
    </citation>
    <scope>NUCLEOTIDE SEQUENCE [LARGE SCALE GENOMIC DNA]</scope>
    <source>
        <strain evidence="3 4">DSM 14214</strain>
    </source>
</reference>
<dbReference type="Proteomes" id="UP000183975">
    <property type="component" value="Unassembled WGS sequence"/>
</dbReference>
<evidence type="ECO:0000313" key="3">
    <source>
        <dbReference type="EMBL" id="SHL06976.1"/>
    </source>
</evidence>
<gene>
    <name evidence="3" type="ORF">SAMN02745138_02814</name>
</gene>
<organism evidence="3 4">
    <name type="scientific">Anaerotignum lactatifermentans DSM 14214</name>
    <dbReference type="NCBI Taxonomy" id="1121323"/>
    <lineage>
        <taxon>Bacteria</taxon>
        <taxon>Bacillati</taxon>
        <taxon>Bacillota</taxon>
        <taxon>Clostridia</taxon>
        <taxon>Lachnospirales</taxon>
        <taxon>Anaerotignaceae</taxon>
        <taxon>Anaerotignum</taxon>
    </lineage>
</organism>
<proteinExistence type="predicted"/>
<dbReference type="AlphaFoldDB" id="A0A1M6XM47"/>
<evidence type="ECO:0000256" key="2">
    <source>
        <dbReference type="SAM" id="Phobius"/>
    </source>
</evidence>
<evidence type="ECO:0000256" key="1">
    <source>
        <dbReference type="SAM" id="MobiDB-lite"/>
    </source>
</evidence>
<dbReference type="OrthoDB" id="9972058at2"/>
<keyword evidence="2" id="KW-1133">Transmembrane helix</keyword>
<feature type="region of interest" description="Disordered" evidence="1">
    <location>
        <begin position="82"/>
        <end position="135"/>
    </location>
</feature>
<feature type="transmembrane region" description="Helical" evidence="2">
    <location>
        <begin position="52"/>
        <end position="69"/>
    </location>
</feature>
<keyword evidence="4" id="KW-1185">Reference proteome</keyword>
<dbReference type="RefSeq" id="WP_072852827.1">
    <property type="nucleotide sequence ID" value="NZ_FRAH01000064.1"/>
</dbReference>
<evidence type="ECO:0000313" key="4">
    <source>
        <dbReference type="Proteomes" id="UP000183975"/>
    </source>
</evidence>
<sequence length="135" mass="15239">MKKGVADVSAVCTMTNQRPNPPRKNIKLADLVLFAVAIFLIFMTPWGNTNSYHRLMLFLYVVCVLLRFSNIRKQKMREFEHKRKMEERAAMQQAAEQLPAGHTAEAAPSDALPAQSAPVLPENTAEENQTEPKNE</sequence>
<feature type="transmembrane region" description="Helical" evidence="2">
    <location>
        <begin position="28"/>
        <end position="46"/>
    </location>
</feature>
<keyword evidence="2" id="KW-0812">Transmembrane</keyword>
<accession>A0A1M6XM47</accession>